<dbReference type="Pfam" id="PF03073">
    <property type="entry name" value="TspO_MBR"/>
    <property type="match status" value="1"/>
</dbReference>
<organism evidence="8">
    <name type="scientific">Heterosigma akashiwo</name>
    <name type="common">Chromophytic alga</name>
    <name type="synonym">Heterosigma carterae</name>
    <dbReference type="NCBI Taxonomy" id="2829"/>
    <lineage>
        <taxon>Eukaryota</taxon>
        <taxon>Sar</taxon>
        <taxon>Stramenopiles</taxon>
        <taxon>Ochrophyta</taxon>
        <taxon>Raphidophyceae</taxon>
        <taxon>Chattonellales</taxon>
        <taxon>Chattonellaceae</taxon>
        <taxon>Heterosigma</taxon>
    </lineage>
</organism>
<dbReference type="AlphaFoldDB" id="A0A7S3XUS4"/>
<evidence type="ECO:0000256" key="1">
    <source>
        <dbReference type="ARBA" id="ARBA00004141"/>
    </source>
</evidence>
<sequence>MGKFYLLLICLVVCLVSSVLGAGESAYSYRVRNDMHLDMDSAEWKSEHIYSVDVEPSSSLRSPGGALKLAPVLLAGTAAKLAMSHPAAKSQRMPRPAKIEVIVETPKPKKVTLFRYVEEAVVDKMAVLVTCLTVLSEGVLSLLLLDALEEASKRISSEGLRNLATLAAWAALVFGAGEFLGSLPARLVGRGRAASLAQVRATEARLRRPLWAPSPEAMQALDFLSRASQVWVGYMVWDLVGREYHHQVVENFVWARALEHAWRRVRFNQGRVGFALPVALAAVACTGLTLYEIVDLGGALAPTLLYLPALAMVLVKLFLTVGLWTRNGKESVVPKKQVTRKIKYYEWQ</sequence>
<evidence type="ECO:0000256" key="2">
    <source>
        <dbReference type="ARBA" id="ARBA00007524"/>
    </source>
</evidence>
<evidence type="ECO:0000256" key="4">
    <source>
        <dbReference type="ARBA" id="ARBA00022989"/>
    </source>
</evidence>
<keyword evidence="3 6" id="KW-0812">Transmembrane</keyword>
<evidence type="ECO:0000256" key="5">
    <source>
        <dbReference type="ARBA" id="ARBA00023136"/>
    </source>
</evidence>
<accession>A0A7S3XUS4</accession>
<evidence type="ECO:0000256" key="7">
    <source>
        <dbReference type="SAM" id="SignalP"/>
    </source>
</evidence>
<gene>
    <name evidence="8" type="ORF">HAKA00212_LOCUS11634</name>
</gene>
<proteinExistence type="inferred from homology"/>
<dbReference type="InterPro" id="IPR004307">
    <property type="entry name" value="TspO_MBR"/>
</dbReference>
<name>A0A7S3XUS4_HETAK</name>
<keyword evidence="5 6" id="KW-0472">Membrane</keyword>
<evidence type="ECO:0000256" key="6">
    <source>
        <dbReference type="SAM" id="Phobius"/>
    </source>
</evidence>
<feature type="transmembrane region" description="Helical" evidence="6">
    <location>
        <begin position="272"/>
        <end position="291"/>
    </location>
</feature>
<evidence type="ECO:0000256" key="3">
    <source>
        <dbReference type="ARBA" id="ARBA00022692"/>
    </source>
</evidence>
<comment type="subcellular location">
    <subcellularLocation>
        <location evidence="1">Membrane</location>
        <topology evidence="1">Multi-pass membrane protein</topology>
    </subcellularLocation>
</comment>
<feature type="transmembrane region" description="Helical" evidence="6">
    <location>
        <begin position="125"/>
        <end position="144"/>
    </location>
</feature>
<feature type="signal peptide" evidence="7">
    <location>
        <begin position="1"/>
        <end position="21"/>
    </location>
</feature>
<feature type="transmembrane region" description="Helical" evidence="6">
    <location>
        <begin position="303"/>
        <end position="325"/>
    </location>
</feature>
<keyword evidence="4 6" id="KW-1133">Transmembrane helix</keyword>
<protein>
    <submittedName>
        <fullName evidence="8">Uncharacterized protein</fullName>
    </submittedName>
</protein>
<dbReference type="EMBL" id="HBIU01025168">
    <property type="protein sequence ID" value="CAE0632922.1"/>
    <property type="molecule type" value="Transcribed_RNA"/>
</dbReference>
<comment type="similarity">
    <text evidence="2">Belongs to the TspO/BZRP family.</text>
</comment>
<reference evidence="8" key="1">
    <citation type="submission" date="2021-01" db="EMBL/GenBank/DDBJ databases">
        <authorList>
            <person name="Corre E."/>
            <person name="Pelletier E."/>
            <person name="Niang G."/>
            <person name="Scheremetjew M."/>
            <person name="Finn R."/>
            <person name="Kale V."/>
            <person name="Holt S."/>
            <person name="Cochrane G."/>
            <person name="Meng A."/>
            <person name="Brown T."/>
            <person name="Cohen L."/>
        </authorList>
    </citation>
    <scope>NUCLEOTIDE SEQUENCE</scope>
    <source>
        <strain evidence="8">CCMP3107</strain>
    </source>
</reference>
<keyword evidence="7" id="KW-0732">Signal</keyword>
<feature type="transmembrane region" description="Helical" evidence="6">
    <location>
        <begin position="164"/>
        <end position="183"/>
    </location>
</feature>
<evidence type="ECO:0000313" key="8">
    <source>
        <dbReference type="EMBL" id="CAE0632922.1"/>
    </source>
</evidence>
<dbReference type="Gene3D" id="1.20.1260.100">
    <property type="entry name" value="TspO/MBR protein"/>
    <property type="match status" value="1"/>
</dbReference>
<feature type="chain" id="PRO_5031017936" evidence="7">
    <location>
        <begin position="22"/>
        <end position="348"/>
    </location>
</feature>
<dbReference type="GO" id="GO:0016020">
    <property type="term" value="C:membrane"/>
    <property type="evidence" value="ECO:0007669"/>
    <property type="project" value="UniProtKB-SubCell"/>
</dbReference>
<dbReference type="InterPro" id="IPR038330">
    <property type="entry name" value="TspO/MBR-related_sf"/>
</dbReference>